<evidence type="ECO:0000256" key="4">
    <source>
        <dbReference type="RuleBase" id="RU368087"/>
    </source>
</evidence>
<feature type="coiled-coil region" evidence="5">
    <location>
        <begin position="55"/>
        <end position="82"/>
    </location>
</feature>
<dbReference type="EMBL" id="JABAYA010000213">
    <property type="protein sequence ID" value="KAF7722118.1"/>
    <property type="molecule type" value="Genomic_DNA"/>
</dbReference>
<protein>
    <recommendedName>
        <fullName evidence="4">ATPase inhibitor, mitochondrial</fullName>
    </recommendedName>
</protein>
<name>A0A8H7BH00_9FUNG</name>
<dbReference type="Gene3D" id="1.20.5.500">
    <property type="entry name" value="Single helix bin"/>
    <property type="match status" value="1"/>
</dbReference>
<evidence type="ECO:0000256" key="2">
    <source>
        <dbReference type="ARBA" id="ARBA00010901"/>
    </source>
</evidence>
<comment type="similarity">
    <text evidence="2 4">Belongs to the ATPase inhibitor family.</text>
</comment>
<comment type="subcellular location">
    <subcellularLocation>
        <location evidence="1">Mitochondrion</location>
    </subcellularLocation>
</comment>
<dbReference type="GO" id="GO:0042030">
    <property type="term" value="F:ATPase inhibitor activity"/>
    <property type="evidence" value="ECO:0007669"/>
    <property type="project" value="InterPro"/>
</dbReference>
<keyword evidence="7" id="KW-1185">Reference proteome</keyword>
<dbReference type="GO" id="GO:0005739">
    <property type="term" value="C:mitochondrion"/>
    <property type="evidence" value="ECO:0007669"/>
    <property type="project" value="UniProtKB-SubCell"/>
</dbReference>
<dbReference type="AlphaFoldDB" id="A0A8H7BH00"/>
<gene>
    <name evidence="6" type="ORF">EC973_003698</name>
</gene>
<dbReference type="Pfam" id="PF04568">
    <property type="entry name" value="IATP"/>
    <property type="match status" value="1"/>
</dbReference>
<evidence type="ECO:0000256" key="1">
    <source>
        <dbReference type="ARBA" id="ARBA00004173"/>
    </source>
</evidence>
<comment type="function">
    <text evidence="4">Inhibits the enzyme activity of ATPase.</text>
</comment>
<dbReference type="InterPro" id="IPR007648">
    <property type="entry name" value="ATPase_inhibitor_mt"/>
</dbReference>
<keyword evidence="5" id="KW-0175">Coiled coil</keyword>
<keyword evidence="3" id="KW-0496">Mitochondrion</keyword>
<sequence>MFSRSFTRIISTSARRFKSTKGGSEGATAASKGAFADKERAVEGQWAHLKDAEKIKLLREQLAKHEKTTEQLKKTVEDLSKSIGKK</sequence>
<accession>A0A8H7BH00</accession>
<comment type="caution">
    <text evidence="6">The sequence shown here is derived from an EMBL/GenBank/DDBJ whole genome shotgun (WGS) entry which is preliminary data.</text>
</comment>
<evidence type="ECO:0000313" key="6">
    <source>
        <dbReference type="EMBL" id="KAF7722118.1"/>
    </source>
</evidence>
<proteinExistence type="inferred from homology"/>
<reference evidence="6" key="1">
    <citation type="submission" date="2020-01" db="EMBL/GenBank/DDBJ databases">
        <title>Genome Sequencing of Three Apophysomyces-Like Fungal Strains Confirms a Novel Fungal Genus in the Mucoromycota with divergent Burkholderia-like Endosymbiotic Bacteria.</title>
        <authorList>
            <person name="Stajich J.E."/>
            <person name="Macias A.M."/>
            <person name="Carter-House D."/>
            <person name="Lovett B."/>
            <person name="Kasson L.R."/>
            <person name="Berry K."/>
            <person name="Grigoriev I."/>
            <person name="Chang Y."/>
            <person name="Spatafora J."/>
            <person name="Kasson M.T."/>
        </authorList>
    </citation>
    <scope>NUCLEOTIDE SEQUENCE</scope>
    <source>
        <strain evidence="6">NRRL A-21654</strain>
    </source>
</reference>
<evidence type="ECO:0000313" key="7">
    <source>
        <dbReference type="Proteomes" id="UP000605846"/>
    </source>
</evidence>
<organism evidence="6 7">
    <name type="scientific">Apophysomyces ossiformis</name>
    <dbReference type="NCBI Taxonomy" id="679940"/>
    <lineage>
        <taxon>Eukaryota</taxon>
        <taxon>Fungi</taxon>
        <taxon>Fungi incertae sedis</taxon>
        <taxon>Mucoromycota</taxon>
        <taxon>Mucoromycotina</taxon>
        <taxon>Mucoromycetes</taxon>
        <taxon>Mucorales</taxon>
        <taxon>Mucorineae</taxon>
        <taxon>Mucoraceae</taxon>
        <taxon>Apophysomyces</taxon>
    </lineage>
</organism>
<evidence type="ECO:0000256" key="5">
    <source>
        <dbReference type="SAM" id="Coils"/>
    </source>
</evidence>
<dbReference type="Proteomes" id="UP000605846">
    <property type="component" value="Unassembled WGS sequence"/>
</dbReference>
<evidence type="ECO:0000256" key="3">
    <source>
        <dbReference type="ARBA" id="ARBA00023128"/>
    </source>
</evidence>
<dbReference type="OrthoDB" id="5532350at2759"/>